<evidence type="ECO:0000256" key="3">
    <source>
        <dbReference type="ARBA" id="ARBA00023163"/>
    </source>
</evidence>
<gene>
    <name evidence="7" type="ORF">H6A60_08240</name>
</gene>
<comment type="caution">
    <text evidence="7">The sequence shown here is derived from an EMBL/GenBank/DDBJ whole genome shotgun (WGS) entry which is preliminary data.</text>
</comment>
<evidence type="ECO:0000256" key="4">
    <source>
        <dbReference type="PROSITE-ProRule" id="PRU00169"/>
    </source>
</evidence>
<dbReference type="SMART" id="SM00421">
    <property type="entry name" value="HTH_LUXR"/>
    <property type="match status" value="1"/>
</dbReference>
<evidence type="ECO:0000313" key="7">
    <source>
        <dbReference type="EMBL" id="MBM6704468.1"/>
    </source>
</evidence>
<sequence>MTAADPARDAEVPLIRIVDDDPNLRDALLFMLSQEGWQAVAFPDGESFLRSEAPSAPGVLILDVRMPGMSGIELHRELRRRGFEQPVIFLTAHGDIDMAVEELRRGAFHFLQKPLDPEKLLSAVAQAVELDKRRRLGMPPVEEIRARIAALRPREREVMSLLAEGRLNADIADRLGLSIRTVEAHRASAYVKLRVKNAAEAAALWAAAQTDEDGGLG</sequence>
<keyword evidence="2" id="KW-0238">DNA-binding</keyword>
<dbReference type="Pfam" id="PF00196">
    <property type="entry name" value="GerE"/>
    <property type="match status" value="1"/>
</dbReference>
<dbReference type="SUPFAM" id="SSF46894">
    <property type="entry name" value="C-terminal effector domain of the bipartite response regulators"/>
    <property type="match status" value="1"/>
</dbReference>
<dbReference type="RefSeq" id="WP_205103331.1">
    <property type="nucleotide sequence ID" value="NZ_JACJJC010000012.1"/>
</dbReference>
<dbReference type="PROSITE" id="PS50110">
    <property type="entry name" value="RESPONSE_REGULATORY"/>
    <property type="match status" value="1"/>
</dbReference>
<dbReference type="PRINTS" id="PR00038">
    <property type="entry name" value="HTHLUXR"/>
</dbReference>
<proteinExistence type="predicted"/>
<dbReference type="InterPro" id="IPR000792">
    <property type="entry name" value="Tscrpt_reg_LuxR_C"/>
</dbReference>
<feature type="domain" description="HTH luxR-type" evidence="5">
    <location>
        <begin position="144"/>
        <end position="209"/>
    </location>
</feature>
<keyword evidence="4" id="KW-0597">Phosphoprotein</keyword>
<evidence type="ECO:0000259" key="5">
    <source>
        <dbReference type="PROSITE" id="PS50043"/>
    </source>
</evidence>
<dbReference type="Proteomes" id="UP000715095">
    <property type="component" value="Unassembled WGS sequence"/>
</dbReference>
<dbReference type="EMBL" id="JACJJC010000012">
    <property type="protein sequence ID" value="MBM6704468.1"/>
    <property type="molecule type" value="Genomic_DNA"/>
</dbReference>
<keyword evidence="1" id="KW-0805">Transcription regulation</keyword>
<accession>A0ABS2DUT7</accession>
<dbReference type="CDD" id="cd06170">
    <property type="entry name" value="LuxR_C_like"/>
    <property type="match status" value="1"/>
</dbReference>
<dbReference type="PROSITE" id="PS50043">
    <property type="entry name" value="HTH_LUXR_2"/>
    <property type="match status" value="1"/>
</dbReference>
<dbReference type="Pfam" id="PF00072">
    <property type="entry name" value="Response_reg"/>
    <property type="match status" value="1"/>
</dbReference>
<dbReference type="InterPro" id="IPR001789">
    <property type="entry name" value="Sig_transdc_resp-reg_receiver"/>
</dbReference>
<reference evidence="7 8" key="1">
    <citation type="journal article" date="2021" name="Sci. Rep.">
        <title>The distribution of antibiotic resistance genes in chicken gut microbiota commensals.</title>
        <authorList>
            <person name="Juricova H."/>
            <person name="Matiasovicova J."/>
            <person name="Kubasova T."/>
            <person name="Cejkova D."/>
            <person name="Rychlik I."/>
        </authorList>
    </citation>
    <scope>NUCLEOTIDE SEQUENCE [LARGE SCALE GENOMIC DNA]</scope>
    <source>
        <strain evidence="7 8">An829</strain>
    </source>
</reference>
<dbReference type="InterPro" id="IPR016032">
    <property type="entry name" value="Sig_transdc_resp-reg_C-effctor"/>
</dbReference>
<dbReference type="SMART" id="SM00448">
    <property type="entry name" value="REC"/>
    <property type="match status" value="1"/>
</dbReference>
<feature type="domain" description="Response regulatory" evidence="6">
    <location>
        <begin position="14"/>
        <end position="128"/>
    </location>
</feature>
<dbReference type="PROSITE" id="PS00622">
    <property type="entry name" value="HTH_LUXR_1"/>
    <property type="match status" value="1"/>
</dbReference>
<keyword evidence="3" id="KW-0804">Transcription</keyword>
<dbReference type="InterPro" id="IPR011006">
    <property type="entry name" value="CheY-like_superfamily"/>
</dbReference>
<dbReference type="SUPFAM" id="SSF52172">
    <property type="entry name" value="CheY-like"/>
    <property type="match status" value="1"/>
</dbReference>
<dbReference type="InterPro" id="IPR036388">
    <property type="entry name" value="WH-like_DNA-bd_sf"/>
</dbReference>
<keyword evidence="8" id="KW-1185">Reference proteome</keyword>
<name>A0ABS2DUT7_9BURK</name>
<evidence type="ECO:0000256" key="2">
    <source>
        <dbReference type="ARBA" id="ARBA00023125"/>
    </source>
</evidence>
<feature type="modified residue" description="4-aspartylphosphate" evidence="4">
    <location>
        <position position="63"/>
    </location>
</feature>
<dbReference type="Gene3D" id="1.10.10.10">
    <property type="entry name" value="Winged helix-like DNA-binding domain superfamily/Winged helix DNA-binding domain"/>
    <property type="match status" value="1"/>
</dbReference>
<evidence type="ECO:0000259" key="6">
    <source>
        <dbReference type="PROSITE" id="PS50110"/>
    </source>
</evidence>
<evidence type="ECO:0000313" key="8">
    <source>
        <dbReference type="Proteomes" id="UP000715095"/>
    </source>
</evidence>
<evidence type="ECO:0000256" key="1">
    <source>
        <dbReference type="ARBA" id="ARBA00023015"/>
    </source>
</evidence>
<dbReference type="PANTHER" id="PTHR44688:SF16">
    <property type="entry name" value="DNA-BINDING TRANSCRIPTIONAL ACTIVATOR DEVR_DOSR"/>
    <property type="match status" value="1"/>
</dbReference>
<dbReference type="PANTHER" id="PTHR44688">
    <property type="entry name" value="DNA-BINDING TRANSCRIPTIONAL ACTIVATOR DEVR_DOSR"/>
    <property type="match status" value="1"/>
</dbReference>
<organism evidence="7 8">
    <name type="scientific">Sutterella massiliensis</name>
    <dbReference type="NCBI Taxonomy" id="1816689"/>
    <lineage>
        <taxon>Bacteria</taxon>
        <taxon>Pseudomonadati</taxon>
        <taxon>Pseudomonadota</taxon>
        <taxon>Betaproteobacteria</taxon>
        <taxon>Burkholderiales</taxon>
        <taxon>Sutterellaceae</taxon>
        <taxon>Sutterella</taxon>
    </lineage>
</organism>
<protein>
    <submittedName>
        <fullName evidence="7">Response regulator transcription factor</fullName>
    </submittedName>
</protein>
<dbReference type="Gene3D" id="3.40.50.2300">
    <property type="match status" value="1"/>
</dbReference>